<accession>A0A8J5QP19</accession>
<evidence type="ECO:0000313" key="8">
    <source>
        <dbReference type="EMBL" id="KAG7664016.1"/>
    </source>
</evidence>
<dbReference type="RefSeq" id="XP_049264248.1">
    <property type="nucleotide sequence ID" value="XM_049406206.1"/>
</dbReference>
<dbReference type="PANTHER" id="PTHR13439">
    <property type="entry name" value="CT120 PROTEIN"/>
    <property type="match status" value="1"/>
</dbReference>
<feature type="transmembrane region" description="Helical" evidence="6">
    <location>
        <begin position="142"/>
        <end position="165"/>
    </location>
</feature>
<keyword evidence="3 6" id="KW-1133">Transmembrane helix</keyword>
<evidence type="ECO:0000256" key="3">
    <source>
        <dbReference type="ARBA" id="ARBA00022989"/>
    </source>
</evidence>
<dbReference type="GeneID" id="73469255"/>
<evidence type="ECO:0000256" key="1">
    <source>
        <dbReference type="ARBA" id="ARBA00004141"/>
    </source>
</evidence>
<protein>
    <recommendedName>
        <fullName evidence="7">TLC domain-containing protein</fullName>
    </recommendedName>
</protein>
<keyword evidence="2 5" id="KW-0812">Transmembrane</keyword>
<feature type="transmembrane region" description="Helical" evidence="6">
    <location>
        <begin position="76"/>
        <end position="96"/>
    </location>
</feature>
<dbReference type="Pfam" id="PF03798">
    <property type="entry name" value="TRAM_LAG1_CLN8"/>
    <property type="match status" value="1"/>
</dbReference>
<dbReference type="SMART" id="SM00724">
    <property type="entry name" value="TLC"/>
    <property type="match status" value="1"/>
</dbReference>
<dbReference type="PANTHER" id="PTHR13439:SF0">
    <property type="entry name" value="TOPOISOMERASE I DAMAGE AFFECTED PROTEIN 4"/>
    <property type="match status" value="1"/>
</dbReference>
<dbReference type="PROSITE" id="PS50922">
    <property type="entry name" value="TLC"/>
    <property type="match status" value="1"/>
</dbReference>
<feature type="transmembrane region" description="Helical" evidence="6">
    <location>
        <begin position="238"/>
        <end position="262"/>
    </location>
</feature>
<dbReference type="GO" id="GO:0016020">
    <property type="term" value="C:membrane"/>
    <property type="evidence" value="ECO:0007669"/>
    <property type="project" value="UniProtKB-SubCell"/>
</dbReference>
<keyword evidence="9" id="KW-1185">Reference proteome</keyword>
<feature type="transmembrane region" description="Helical" evidence="6">
    <location>
        <begin position="202"/>
        <end position="226"/>
    </location>
</feature>
<feature type="transmembrane region" description="Helical" evidence="6">
    <location>
        <begin position="171"/>
        <end position="190"/>
    </location>
</feature>
<dbReference type="EMBL" id="JAGSYN010000110">
    <property type="protein sequence ID" value="KAG7664016.1"/>
    <property type="molecule type" value="Genomic_DNA"/>
</dbReference>
<evidence type="ECO:0000259" key="7">
    <source>
        <dbReference type="PROSITE" id="PS50922"/>
    </source>
</evidence>
<sequence>MSFIEKYMPSMSEDPLAKYRPFPAEPTSVFAAHWHELVGSFIFYVIIQALSDPIFSRIMGTRYTSLPKKVKINFDIHVVSMVQCFVSISVLVPHLFNSHYLNRVEDPVGSLKGTTPFGGMVCALTVGYFVWDVYVCTKYYSIFGLGFLFHGFAAMYAYSCGFIPYCQPWAGPFLVFELSTPFVNINWFASKLPAGTFSEKTIIINGLLLIATFFTVRILWGFAMIYKLATDMFNTWHLVPWFVPSSMLVLNFFLNCLNVFWFSKMVMIAKKKAAGRETTLQAAREADKIE</sequence>
<comment type="caution">
    <text evidence="8">The sequence shown here is derived from an EMBL/GenBank/DDBJ whole genome shotgun (WGS) entry which is preliminary data.</text>
</comment>
<evidence type="ECO:0000256" key="5">
    <source>
        <dbReference type="PROSITE-ProRule" id="PRU00205"/>
    </source>
</evidence>
<comment type="subcellular location">
    <subcellularLocation>
        <location evidence="1">Membrane</location>
        <topology evidence="1">Multi-pass membrane protein</topology>
    </subcellularLocation>
</comment>
<gene>
    <name evidence="8" type="ORF">J8A68_002454</name>
</gene>
<feature type="domain" description="TLC" evidence="7">
    <location>
        <begin position="69"/>
        <end position="274"/>
    </location>
</feature>
<feature type="transmembrane region" description="Helical" evidence="6">
    <location>
        <begin position="37"/>
        <end position="55"/>
    </location>
</feature>
<name>A0A8J5QP19_9ASCO</name>
<dbReference type="GO" id="GO:0055088">
    <property type="term" value="P:lipid homeostasis"/>
    <property type="evidence" value="ECO:0007669"/>
    <property type="project" value="TreeGrafter"/>
</dbReference>
<dbReference type="Proteomes" id="UP000694255">
    <property type="component" value="Unassembled WGS sequence"/>
</dbReference>
<evidence type="ECO:0000256" key="2">
    <source>
        <dbReference type="ARBA" id="ARBA00022692"/>
    </source>
</evidence>
<dbReference type="InterPro" id="IPR050846">
    <property type="entry name" value="TLCD"/>
</dbReference>
<organism evidence="8 9">
    <name type="scientific">[Candida] subhashii</name>
    <dbReference type="NCBI Taxonomy" id="561895"/>
    <lineage>
        <taxon>Eukaryota</taxon>
        <taxon>Fungi</taxon>
        <taxon>Dikarya</taxon>
        <taxon>Ascomycota</taxon>
        <taxon>Saccharomycotina</taxon>
        <taxon>Pichiomycetes</taxon>
        <taxon>Debaryomycetaceae</taxon>
        <taxon>Spathaspora</taxon>
    </lineage>
</organism>
<evidence type="ECO:0000313" key="9">
    <source>
        <dbReference type="Proteomes" id="UP000694255"/>
    </source>
</evidence>
<evidence type="ECO:0000256" key="4">
    <source>
        <dbReference type="ARBA" id="ARBA00023136"/>
    </source>
</evidence>
<proteinExistence type="predicted"/>
<feature type="transmembrane region" description="Helical" evidence="6">
    <location>
        <begin position="116"/>
        <end position="135"/>
    </location>
</feature>
<evidence type="ECO:0000256" key="6">
    <source>
        <dbReference type="SAM" id="Phobius"/>
    </source>
</evidence>
<dbReference type="OrthoDB" id="10266980at2759"/>
<dbReference type="AlphaFoldDB" id="A0A8J5QP19"/>
<keyword evidence="4 5" id="KW-0472">Membrane</keyword>
<dbReference type="GO" id="GO:0005783">
    <property type="term" value="C:endoplasmic reticulum"/>
    <property type="evidence" value="ECO:0007669"/>
    <property type="project" value="TreeGrafter"/>
</dbReference>
<dbReference type="InterPro" id="IPR006634">
    <property type="entry name" value="TLC-dom"/>
</dbReference>
<reference evidence="8 9" key="1">
    <citation type="journal article" date="2021" name="DNA Res.">
        <title>Genome analysis of Candida subhashii reveals its hybrid nature and dual mitochondrial genome conformations.</title>
        <authorList>
            <person name="Mixao V."/>
            <person name="Hegedusova E."/>
            <person name="Saus E."/>
            <person name="Pryszcz L.P."/>
            <person name="Cillingova A."/>
            <person name="Nosek J."/>
            <person name="Gabaldon T."/>
        </authorList>
    </citation>
    <scope>NUCLEOTIDE SEQUENCE [LARGE SCALE GENOMIC DNA]</scope>
    <source>
        <strain evidence="8 9">CBS 10753</strain>
    </source>
</reference>